<dbReference type="RefSeq" id="WP_170417841.1">
    <property type="nucleotide sequence ID" value="NZ_WVRA01000010.1"/>
</dbReference>
<dbReference type="PANTHER" id="PTHR22576:SF37">
    <property type="entry name" value="MUCOSA-ASSOCIATED LYMPHOID TISSUE LYMPHOMA TRANSLOCATION PROTEIN 1"/>
    <property type="match status" value="1"/>
</dbReference>
<dbReference type="InterPro" id="IPR015917">
    <property type="entry name" value="Pept_C14A"/>
</dbReference>
<dbReference type="Gene3D" id="1.10.101.10">
    <property type="entry name" value="PGBD-like superfamily/PGBD"/>
    <property type="match status" value="1"/>
</dbReference>
<dbReference type="InterPro" id="IPR052039">
    <property type="entry name" value="Caspase-related_regulators"/>
</dbReference>
<evidence type="ECO:0000313" key="5">
    <source>
        <dbReference type="Proteomes" id="UP000597886"/>
    </source>
</evidence>
<dbReference type="GO" id="GO:0004197">
    <property type="term" value="F:cysteine-type endopeptidase activity"/>
    <property type="evidence" value="ECO:0007669"/>
    <property type="project" value="InterPro"/>
</dbReference>
<dbReference type="Proteomes" id="UP000597886">
    <property type="component" value="Unassembled WGS sequence"/>
</dbReference>
<evidence type="ECO:0000313" key="4">
    <source>
        <dbReference type="EMBL" id="NOE20473.1"/>
    </source>
</evidence>
<reference evidence="4" key="1">
    <citation type="submission" date="2019-12" db="EMBL/GenBank/DDBJ databases">
        <title>Ruegeria JWLKs population differentiation of coral mucus and skeleton niches.</title>
        <authorList>
            <person name="Luo D."/>
        </authorList>
    </citation>
    <scope>NUCLEOTIDE SEQUENCE</scope>
    <source>
        <strain evidence="4">HKCCD6181</strain>
    </source>
</reference>
<feature type="domain" description="Caspase family p20" evidence="3">
    <location>
        <begin position="19"/>
        <end position="148"/>
    </location>
</feature>
<protein>
    <recommendedName>
        <fullName evidence="3">Caspase family p20 domain-containing protein</fullName>
    </recommendedName>
</protein>
<dbReference type="SUPFAM" id="SSF52129">
    <property type="entry name" value="Caspase-like"/>
    <property type="match status" value="1"/>
</dbReference>
<dbReference type="InterPro" id="IPR029030">
    <property type="entry name" value="Caspase-like_dom_sf"/>
</dbReference>
<dbReference type="PANTHER" id="PTHR22576">
    <property type="entry name" value="MUCOSA ASSOCIATED LYMPHOID TISSUE LYMPHOMA TRANSLOCATION PROTEIN 1/PARACASPASE"/>
    <property type="match status" value="1"/>
</dbReference>
<dbReference type="Gene3D" id="3.40.50.1460">
    <property type="match status" value="1"/>
</dbReference>
<proteinExistence type="inferred from homology"/>
<organism evidence="4 5">
    <name type="scientific">Ruegeria atlantica</name>
    <dbReference type="NCBI Taxonomy" id="81569"/>
    <lineage>
        <taxon>Bacteria</taxon>
        <taxon>Pseudomonadati</taxon>
        <taxon>Pseudomonadota</taxon>
        <taxon>Alphaproteobacteria</taxon>
        <taxon>Rhodobacterales</taxon>
        <taxon>Roseobacteraceae</taxon>
        <taxon>Ruegeria</taxon>
    </lineage>
</organism>
<evidence type="ECO:0000256" key="1">
    <source>
        <dbReference type="ARBA" id="ARBA00010134"/>
    </source>
</evidence>
<keyword evidence="2" id="KW-0732">Signal</keyword>
<feature type="chain" id="PRO_5041728511" description="Caspase family p20 domain-containing protein" evidence="2">
    <location>
        <begin position="20"/>
        <end position="553"/>
    </location>
</feature>
<dbReference type="SMART" id="SM00115">
    <property type="entry name" value="CASc"/>
    <property type="match status" value="1"/>
</dbReference>
<accession>A0AA91BVI4</accession>
<dbReference type="GO" id="GO:0006508">
    <property type="term" value="P:proteolysis"/>
    <property type="evidence" value="ECO:0007669"/>
    <property type="project" value="InterPro"/>
</dbReference>
<dbReference type="EMBL" id="WVRA01000010">
    <property type="protein sequence ID" value="NOE20473.1"/>
    <property type="molecule type" value="Genomic_DNA"/>
</dbReference>
<gene>
    <name evidence="4" type="ORF">GS634_20290</name>
</gene>
<comment type="caution">
    <text evidence="4">The sequence shown here is derived from an EMBL/GenBank/DDBJ whole genome shotgun (WGS) entry which is preliminary data.</text>
</comment>
<dbReference type="PROSITE" id="PS50208">
    <property type="entry name" value="CASPASE_P20"/>
    <property type="match status" value="1"/>
</dbReference>
<dbReference type="InterPro" id="IPR001309">
    <property type="entry name" value="Pept_C14_p20"/>
</dbReference>
<dbReference type="Pfam" id="PF00656">
    <property type="entry name" value="Peptidase_C14"/>
    <property type="match status" value="1"/>
</dbReference>
<evidence type="ECO:0000259" key="3">
    <source>
        <dbReference type="PROSITE" id="PS50208"/>
    </source>
</evidence>
<evidence type="ECO:0000256" key="2">
    <source>
        <dbReference type="SAM" id="SignalP"/>
    </source>
</evidence>
<comment type="similarity">
    <text evidence="1">Belongs to the peptidase C14A family.</text>
</comment>
<feature type="signal peptide" evidence="2">
    <location>
        <begin position="1"/>
        <end position="19"/>
    </location>
</feature>
<dbReference type="InterPro" id="IPR011600">
    <property type="entry name" value="Pept_C14_caspase"/>
</dbReference>
<dbReference type="InterPro" id="IPR036366">
    <property type="entry name" value="PGBDSf"/>
</dbReference>
<dbReference type="AlphaFoldDB" id="A0AA91BVI4"/>
<name>A0AA91BVI4_9RHOB</name>
<sequence>MKRILFSVVFCFLPAMVLADKVALVIGNANYQHVSNLKNPSNDAIDIAEALRRIGFEVTTGLDLDYRDMRLAIRDFGEKAKNAESVIVYFAGHGIELDNTNFLIPVSAELRSDRDIELEAIRLNTLISSIAGAPGLKIVLVDACRNNPFLATMERTNSTRSIGRGLARIDPGGVLVGYAARSGTLALDGDGRNSPYAQALLNHIEEPGLEIGKLFRRVRDRVYTLTEGYQEPFTYGSLPARDIFLVPDAAAGSTPEEEIERVEDQIYADFELARSLGRLDAIEMFLERYEGERDHFAVALALSLRDDLLAEHQKDEVPGNSSTARDKVAALVPTSPQSAKDDTETRSLIRDIQTELNRVGCSAGTADGVAGPRTRSAFSRYISARENLGLTPESLETSETLAALRGEQGRVCNQLVAPSFATFDGDYIVLIRRRWDDDYWQTTSRPDKAYFPGKIEPLAALRINRNGDKLTLLSAQGFAAEGPWFRDFTGKFDDSGQLKLRFTLSSHFGQATPYKVNISVKLPEGLSPGRRLVYEPRRIDGQFFLNFLIRRVS</sequence>